<dbReference type="AlphaFoldDB" id="A0A0G4F6R3"/>
<reference evidence="1" key="1">
    <citation type="submission" date="2014-11" db="EMBL/GenBank/DDBJ databases">
        <authorList>
            <person name="Otto D Thomas"/>
            <person name="Naeem Raeece"/>
        </authorList>
    </citation>
    <scope>NUCLEOTIDE SEQUENCE</scope>
</reference>
<protein>
    <submittedName>
        <fullName evidence="1">Uncharacterized protein</fullName>
    </submittedName>
</protein>
<proteinExistence type="predicted"/>
<dbReference type="PhylomeDB" id="A0A0G4F6R3"/>
<gene>
    <name evidence="1" type="ORF">Cvel_15416</name>
</gene>
<evidence type="ECO:0000313" key="1">
    <source>
        <dbReference type="EMBL" id="CEM07940.1"/>
    </source>
</evidence>
<dbReference type="EMBL" id="CDMZ01000154">
    <property type="protein sequence ID" value="CEM07940.1"/>
    <property type="molecule type" value="Genomic_DNA"/>
</dbReference>
<organism evidence="1">
    <name type="scientific">Chromera velia CCMP2878</name>
    <dbReference type="NCBI Taxonomy" id="1169474"/>
    <lineage>
        <taxon>Eukaryota</taxon>
        <taxon>Sar</taxon>
        <taxon>Alveolata</taxon>
        <taxon>Colpodellida</taxon>
        <taxon>Chromeraceae</taxon>
        <taxon>Chromera</taxon>
    </lineage>
</organism>
<accession>A0A0G4F6R3</accession>
<dbReference type="VEuPathDB" id="CryptoDB:Cvel_15416"/>
<name>A0A0G4F6R3_9ALVE</name>
<sequence>MERTRATLAPVCQGLQSLTESLLEVVEMIQSIDSLLETVKFPDKPAEDAAPPEPLQEDTSSALLPPEAAALDRLEKIVGKMRLGVRGELNTILSLYYRIDLEPLFALDIGNVIRSFQVVSAEVLREAFNAFMETGEREKREDLELLLKVGAEVDTVVEVPQAAAAVSGEVEGGGGG</sequence>